<dbReference type="Pfam" id="PF03478">
    <property type="entry name" value="Beta-prop_KIB1-4"/>
    <property type="match status" value="1"/>
</dbReference>
<feature type="compositionally biased region" description="Low complexity" evidence="1">
    <location>
        <begin position="1"/>
        <end position="27"/>
    </location>
</feature>
<gene>
    <name evidence="3" type="ORF">TRIUR3_34673</name>
</gene>
<dbReference type="InterPro" id="IPR005174">
    <property type="entry name" value="KIB1-4_b-propeller"/>
</dbReference>
<dbReference type="STRING" id="4572.M8A8J2"/>
<dbReference type="eggNOG" id="ENOG502SP2T">
    <property type="taxonomic scope" value="Eukaryota"/>
</dbReference>
<organism evidence="3">
    <name type="scientific">Triticum urartu</name>
    <name type="common">Red wild einkorn</name>
    <name type="synonym">Crithodium urartu</name>
    <dbReference type="NCBI Taxonomy" id="4572"/>
    <lineage>
        <taxon>Eukaryota</taxon>
        <taxon>Viridiplantae</taxon>
        <taxon>Streptophyta</taxon>
        <taxon>Embryophyta</taxon>
        <taxon>Tracheophyta</taxon>
        <taxon>Spermatophyta</taxon>
        <taxon>Magnoliopsida</taxon>
        <taxon>Liliopsida</taxon>
        <taxon>Poales</taxon>
        <taxon>Poaceae</taxon>
        <taxon>BOP clade</taxon>
        <taxon>Pooideae</taxon>
        <taxon>Triticodae</taxon>
        <taxon>Triticeae</taxon>
        <taxon>Triticinae</taxon>
        <taxon>Triticum</taxon>
    </lineage>
</organism>
<feature type="region of interest" description="Disordered" evidence="1">
    <location>
        <begin position="1"/>
        <end position="37"/>
    </location>
</feature>
<dbReference type="PANTHER" id="PTHR33165">
    <property type="entry name" value="F-BOX DOMAIN CONTAINING PROTEIN-LIKE-RELATED"/>
    <property type="match status" value="1"/>
</dbReference>
<dbReference type="OMA" id="CSFKYLP"/>
<dbReference type="EMBL" id="KD007330">
    <property type="protein sequence ID" value="EMS68361.1"/>
    <property type="molecule type" value="Genomic_DNA"/>
</dbReference>
<feature type="region of interest" description="Disordered" evidence="1">
    <location>
        <begin position="63"/>
        <end position="89"/>
    </location>
</feature>
<accession>M8A8J2</accession>
<evidence type="ECO:0000256" key="1">
    <source>
        <dbReference type="SAM" id="MobiDB-lite"/>
    </source>
</evidence>
<protein>
    <recommendedName>
        <fullName evidence="2">KIB1-4 beta-propeller domain-containing protein</fullName>
    </recommendedName>
</protein>
<feature type="compositionally biased region" description="Low complexity" evidence="1">
    <location>
        <begin position="63"/>
        <end position="76"/>
    </location>
</feature>
<name>M8A8J2_TRIUA</name>
<evidence type="ECO:0000259" key="2">
    <source>
        <dbReference type="Pfam" id="PF03478"/>
    </source>
</evidence>
<dbReference type="AlphaFoldDB" id="M8A8J2"/>
<dbReference type="PANTHER" id="PTHR33165:SF72">
    <property type="entry name" value="F-BOX DOMAIN-CONTAINING PROTEIN"/>
    <property type="match status" value="1"/>
</dbReference>
<feature type="domain" description="KIB1-4 beta-propeller" evidence="2">
    <location>
        <begin position="80"/>
        <end position="306"/>
    </location>
</feature>
<feature type="compositionally biased region" description="Polar residues" evidence="1">
    <location>
        <begin position="79"/>
        <end position="89"/>
    </location>
</feature>
<evidence type="ECO:0000313" key="3">
    <source>
        <dbReference type="EMBL" id="EMS68361.1"/>
    </source>
</evidence>
<proteinExistence type="predicted"/>
<sequence length="397" mass="43840">MASAGLKLAPLPLSPPASALRPPGSLPRRPTAPAISRCRKPASVLAAGSPSVTATAYAQLMPARSPSSTRPPAGASMSVCPSSRTTGSSASPDGLLILLNKGTTAVRVLHPFTRVFIDLPPLAPIFHHLVWMKAAVCRSHASIAVVAWFSVVPVVVYAEPGKPHWSVIHQGLELWTALPFRGRLFGIRKGTGEIVQVYPLFLQHPVVARIPSLFGCPTFCYYYLVEFREYMLLAVQHRRVSQSKKGWQPFAFALFLVNINQRGLVLLSSLGDRALFLSKDRCLCVSATKLPSISSNSIYFSLPNFDPGVVYSLSSGTFERTSTHALIHDLKERVRPSVRPFTLADHLTTYCHHLEWSKGLMFHEYYVIPLSWKEMLRKITLHDCEIQVSCVCEENEV</sequence>
<reference evidence="3" key="1">
    <citation type="journal article" date="2013" name="Nature">
        <title>Draft genome of the wheat A-genome progenitor Triticum urartu.</title>
        <authorList>
            <person name="Ling H.Q."/>
            <person name="Zhao S."/>
            <person name="Liu D."/>
            <person name="Wang J."/>
            <person name="Sun H."/>
            <person name="Zhang C."/>
            <person name="Fan H."/>
            <person name="Li D."/>
            <person name="Dong L."/>
            <person name="Tao Y."/>
            <person name="Gao C."/>
            <person name="Wu H."/>
            <person name="Li Y."/>
            <person name="Cui Y."/>
            <person name="Guo X."/>
            <person name="Zheng S."/>
            <person name="Wang B."/>
            <person name="Yu K."/>
            <person name="Liang Q."/>
            <person name="Yang W."/>
            <person name="Lou X."/>
            <person name="Chen J."/>
            <person name="Feng M."/>
            <person name="Jian J."/>
            <person name="Zhang X."/>
            <person name="Luo G."/>
            <person name="Jiang Y."/>
            <person name="Liu J."/>
            <person name="Wang Z."/>
            <person name="Sha Y."/>
            <person name="Zhang B."/>
            <person name="Wu H."/>
            <person name="Tang D."/>
            <person name="Shen Q."/>
            <person name="Xue P."/>
            <person name="Zou S."/>
            <person name="Wang X."/>
            <person name="Liu X."/>
            <person name="Wang F."/>
            <person name="Yang Y."/>
            <person name="An X."/>
            <person name="Dong Z."/>
            <person name="Zhang K."/>
            <person name="Zhang X."/>
            <person name="Luo M.C."/>
            <person name="Dvorak J."/>
            <person name="Tong Y."/>
            <person name="Wang J."/>
            <person name="Yang H."/>
            <person name="Li Z."/>
            <person name="Wang D."/>
            <person name="Zhang A."/>
            <person name="Wang J."/>
        </authorList>
    </citation>
    <scope>NUCLEOTIDE SEQUENCE</scope>
</reference>